<comment type="caution">
    <text evidence="2">The sequence shown here is derived from an EMBL/GenBank/DDBJ whole genome shotgun (WGS) entry which is preliminary data.</text>
</comment>
<dbReference type="PANTHER" id="PTHR13199:SF11">
    <property type="entry name" value="PROTEIN ATOSSA"/>
    <property type="match status" value="1"/>
</dbReference>
<evidence type="ECO:0000313" key="2">
    <source>
        <dbReference type="EMBL" id="KAF7834056.1"/>
    </source>
</evidence>
<proteinExistence type="predicted"/>
<dbReference type="PANTHER" id="PTHR13199">
    <property type="entry name" value="GH03947P"/>
    <property type="match status" value="1"/>
</dbReference>
<dbReference type="Pfam" id="PF13915">
    <property type="entry name" value="DUF4210"/>
    <property type="match status" value="1"/>
</dbReference>
<dbReference type="InterPro" id="IPR033473">
    <property type="entry name" value="Atos-like_C"/>
</dbReference>
<protein>
    <submittedName>
        <fullName evidence="2">Protein FAM214B isoform A</fullName>
    </submittedName>
</protein>
<sequence>MGLPQMSSGCVAEEMAASLGTFVQTPPRIANLSSYDLSSLPAENLGNCMQLDMLNSERKHAMELSNESHFSNMHKEGRSNLQKLKLNSIEQIGRWSVKAGRQTMQTPASRTVGFQIRALTPPVTGFGGNGYSSTIFNVTRDASEATHSQVRKPLLSPLSGMLLADHFEGGPLDIGSGIYKSCSKGGDNSYNVPEVHIGNSNYLHTSMWSQCCFLGLTNSSSNVSRENHIHSSNDLSHCKDEKPWSYRKLDSPEKATKISSQTAALSIPYTNVLSPPSFPLSPLGPKFSERAKLGGECRDVLVMLDDDRATLKGMEPSLDRTLVGFSSAQKEEDFRMPSKLLQESNNLQRTFDFFTFDDTRSMEECCPYGASFPPRHAKLGRTLSGLPVRRSLVGSFEESLLSGRLLSGKASQRIDGFLAVLNVTGGNFSPQSQKIPFAVTIVDGDKYMLYYSSINLSGKLISSKSRVTKVQRTLRMEESRSEKSRMRIPMKGRIQLVLSNPEKTPIHTFFCNYDLCDMPAGTKTFLRQKISLTSSGLTSMTEKESQRESDIRVDAKSSVISNTCHGDKDVLNLKCGRFGSFKHSKGCNNGVLLYALHLRFLCPLPRKRSRAVHKCKSDPLSAEVRNITDIEDERRFYLYDDMRVVFPQRHSDADEGKLHVEYHFPSNPKYFDISS</sequence>
<gene>
    <name evidence="2" type="ORF">G2W53_008915</name>
</gene>
<feature type="domain" description="Atos-like conserved" evidence="1">
    <location>
        <begin position="392"/>
        <end position="451"/>
    </location>
</feature>
<dbReference type="InterPro" id="IPR025261">
    <property type="entry name" value="Atos-like_cons_dom"/>
</dbReference>
<accession>A0A835C712</accession>
<dbReference type="EMBL" id="JAAIUW010000004">
    <property type="protein sequence ID" value="KAF7834056.1"/>
    <property type="molecule type" value="Genomic_DNA"/>
</dbReference>
<dbReference type="SMART" id="SM01177">
    <property type="entry name" value="DUF4210"/>
    <property type="match status" value="1"/>
</dbReference>
<reference evidence="2" key="1">
    <citation type="submission" date="2020-09" db="EMBL/GenBank/DDBJ databases">
        <title>Genome-Enabled Discovery of Anthraquinone Biosynthesis in Senna tora.</title>
        <authorList>
            <person name="Kang S.-H."/>
            <person name="Pandey R.P."/>
            <person name="Lee C.-M."/>
            <person name="Sim J.-S."/>
            <person name="Jeong J.-T."/>
            <person name="Choi B.-S."/>
            <person name="Jung M."/>
            <person name="Ginzburg D."/>
            <person name="Zhao K."/>
            <person name="Won S.Y."/>
            <person name="Oh T.-J."/>
            <person name="Yu Y."/>
            <person name="Kim N.-H."/>
            <person name="Lee O.R."/>
            <person name="Lee T.-H."/>
            <person name="Bashyal P."/>
            <person name="Kim T.-S."/>
            <person name="Lee W.-H."/>
            <person name="Kawkins C."/>
            <person name="Kim C.-K."/>
            <person name="Kim J.S."/>
            <person name="Ahn B.O."/>
            <person name="Rhee S.Y."/>
            <person name="Sohng J.K."/>
        </authorList>
    </citation>
    <scope>NUCLEOTIDE SEQUENCE</scope>
    <source>
        <tissue evidence="2">Leaf</tissue>
    </source>
</reference>
<evidence type="ECO:0000259" key="1">
    <source>
        <dbReference type="SMART" id="SM01177"/>
    </source>
</evidence>
<evidence type="ECO:0000313" key="3">
    <source>
        <dbReference type="Proteomes" id="UP000634136"/>
    </source>
</evidence>
<name>A0A835C712_9FABA</name>
<dbReference type="InterPro" id="IPR051506">
    <property type="entry name" value="ATOS_Transcription_Regulators"/>
</dbReference>
<dbReference type="Proteomes" id="UP000634136">
    <property type="component" value="Unassembled WGS sequence"/>
</dbReference>
<dbReference type="Pfam" id="PF13889">
    <property type="entry name" value="Chromosome_seg"/>
    <property type="match status" value="1"/>
</dbReference>
<organism evidence="2 3">
    <name type="scientific">Senna tora</name>
    <dbReference type="NCBI Taxonomy" id="362788"/>
    <lineage>
        <taxon>Eukaryota</taxon>
        <taxon>Viridiplantae</taxon>
        <taxon>Streptophyta</taxon>
        <taxon>Embryophyta</taxon>
        <taxon>Tracheophyta</taxon>
        <taxon>Spermatophyta</taxon>
        <taxon>Magnoliopsida</taxon>
        <taxon>eudicotyledons</taxon>
        <taxon>Gunneridae</taxon>
        <taxon>Pentapetalae</taxon>
        <taxon>rosids</taxon>
        <taxon>fabids</taxon>
        <taxon>Fabales</taxon>
        <taxon>Fabaceae</taxon>
        <taxon>Caesalpinioideae</taxon>
        <taxon>Cassia clade</taxon>
        <taxon>Senna</taxon>
    </lineage>
</organism>
<dbReference type="OrthoDB" id="8625101at2759"/>
<keyword evidence="3" id="KW-1185">Reference proteome</keyword>
<dbReference type="AlphaFoldDB" id="A0A835C712"/>